<proteinExistence type="inferred from homology"/>
<dbReference type="GO" id="GO:0003954">
    <property type="term" value="F:NADH dehydrogenase activity"/>
    <property type="evidence" value="ECO:0007669"/>
    <property type="project" value="TreeGrafter"/>
</dbReference>
<feature type="transmembrane region" description="Helical" evidence="12">
    <location>
        <begin position="98"/>
        <end position="120"/>
    </location>
</feature>
<feature type="transmembrane region" description="Helical" evidence="12">
    <location>
        <begin position="213"/>
        <end position="239"/>
    </location>
</feature>
<comment type="function">
    <text evidence="1">Core subunit of the mitochondrial membrane respiratory chain NADH dehydrogenase (Complex I) that is believed to belong to the minimal assembly required for catalysis. Complex I functions in the transfer of electrons from NADH to the respiratory chain. The immediate electron acceptor for the enzyme is believed to be ubiquinone.</text>
</comment>
<name>A0A516IMB3_9ARAC</name>
<feature type="transmembrane region" description="Helical" evidence="12">
    <location>
        <begin position="67"/>
        <end position="86"/>
    </location>
</feature>
<keyword evidence="7 12" id="KW-1133">Transmembrane helix</keyword>
<protein>
    <recommendedName>
        <fullName evidence="4 11">NADH-ubiquinone oxidoreductase chain 1</fullName>
        <ecNumber evidence="11">7.1.1.2</ecNumber>
    </recommendedName>
</protein>
<dbReference type="Pfam" id="PF00146">
    <property type="entry name" value="NADHdh"/>
    <property type="match status" value="1"/>
</dbReference>
<dbReference type="PROSITE" id="PS00668">
    <property type="entry name" value="COMPLEX1_ND1_2"/>
    <property type="match status" value="1"/>
</dbReference>
<evidence type="ECO:0000256" key="5">
    <source>
        <dbReference type="ARBA" id="ARBA00022448"/>
    </source>
</evidence>
<dbReference type="InterPro" id="IPR018086">
    <property type="entry name" value="NADH_UbQ_OxRdtase_su1_CS"/>
</dbReference>
<keyword evidence="9 12" id="KW-0472">Membrane</keyword>
<evidence type="ECO:0000256" key="6">
    <source>
        <dbReference type="ARBA" id="ARBA00022692"/>
    </source>
</evidence>
<comment type="catalytic activity">
    <reaction evidence="11">
        <text>a ubiquinone + NADH + 5 H(+)(in) = a ubiquinol + NAD(+) + 4 H(+)(out)</text>
        <dbReference type="Rhea" id="RHEA:29091"/>
        <dbReference type="Rhea" id="RHEA-COMP:9565"/>
        <dbReference type="Rhea" id="RHEA-COMP:9566"/>
        <dbReference type="ChEBI" id="CHEBI:15378"/>
        <dbReference type="ChEBI" id="CHEBI:16389"/>
        <dbReference type="ChEBI" id="CHEBI:17976"/>
        <dbReference type="ChEBI" id="CHEBI:57540"/>
        <dbReference type="ChEBI" id="CHEBI:57945"/>
        <dbReference type="EC" id="7.1.1.2"/>
    </reaction>
</comment>
<feature type="transmembrane region" description="Helical" evidence="12">
    <location>
        <begin position="245"/>
        <end position="263"/>
    </location>
</feature>
<keyword evidence="10" id="KW-0520">NAD</keyword>
<reference evidence="13" key="1">
    <citation type="journal article" date="2019" name="BMC Genomics">
        <title>Arm-less mitochondrial tRNAs conserved for over 30 millions of years in spiders.</title>
        <authorList>
            <person name="Pons J."/>
            <person name="Bover P."/>
            <person name="Bidegaray-Batista L."/>
            <person name="Arnedo M."/>
        </authorList>
    </citation>
    <scope>NUCLEOTIDE SEQUENCE</scope>
    <source>
        <strain evidence="13">L103</strain>
    </source>
</reference>
<dbReference type="GO" id="GO:0008137">
    <property type="term" value="F:NADH dehydrogenase (ubiquinone) activity"/>
    <property type="evidence" value="ECO:0007669"/>
    <property type="project" value="UniProtKB-EC"/>
</dbReference>
<evidence type="ECO:0000256" key="4">
    <source>
        <dbReference type="ARBA" id="ARBA00021009"/>
    </source>
</evidence>
<evidence type="ECO:0000256" key="2">
    <source>
        <dbReference type="ARBA" id="ARBA00004225"/>
    </source>
</evidence>
<keyword evidence="8 11" id="KW-0830">Ubiquinone</keyword>
<dbReference type="InterPro" id="IPR001694">
    <property type="entry name" value="NADH_UbQ_OxRdtase_su1/FPO"/>
</dbReference>
<evidence type="ECO:0000256" key="9">
    <source>
        <dbReference type="ARBA" id="ARBA00023136"/>
    </source>
</evidence>
<evidence type="ECO:0000256" key="1">
    <source>
        <dbReference type="ARBA" id="ARBA00003257"/>
    </source>
</evidence>
<comment type="subcellular location">
    <subcellularLocation>
        <location evidence="10">Mitochondrion inner membrane</location>
        <topology evidence="10">Multi-pass membrane protein</topology>
    </subcellularLocation>
    <subcellularLocation>
        <location evidence="2">Mitochondrion membrane</location>
        <topology evidence="2">Multi-pass membrane protein</topology>
    </subcellularLocation>
</comment>
<evidence type="ECO:0000256" key="11">
    <source>
        <dbReference type="RuleBase" id="RU000473"/>
    </source>
</evidence>
<geneLocation type="mitochondrion" evidence="13"/>
<keyword evidence="11 13" id="KW-0496">Mitochondrion</keyword>
<dbReference type="EC" id="7.1.1.2" evidence="11"/>
<dbReference type="PANTHER" id="PTHR11432">
    <property type="entry name" value="NADH DEHYDROGENASE SUBUNIT 1"/>
    <property type="match status" value="1"/>
</dbReference>
<evidence type="ECO:0000256" key="10">
    <source>
        <dbReference type="RuleBase" id="RU000471"/>
    </source>
</evidence>
<dbReference type="PANTHER" id="PTHR11432:SF3">
    <property type="entry name" value="NADH-UBIQUINONE OXIDOREDUCTASE CHAIN 1"/>
    <property type="match status" value="1"/>
</dbReference>
<dbReference type="GO" id="GO:0009060">
    <property type="term" value="P:aerobic respiration"/>
    <property type="evidence" value="ECO:0007669"/>
    <property type="project" value="TreeGrafter"/>
</dbReference>
<comment type="similarity">
    <text evidence="3 10">Belongs to the complex I subunit 1 family.</text>
</comment>
<feature type="transmembrane region" description="Helical" evidence="12">
    <location>
        <begin position="6"/>
        <end position="23"/>
    </location>
</feature>
<sequence>MINILISLISILISVAFFTLLERKVLSYMQTRKGPNKVSIIGMMQPFSDAIKLFNKKLSYPLTSNKLFVMMSPTCSFMLCLAMWPLLPMEKYCVMDNYFNTLVFFIISSLTVYTILTIGWSANSKYSQLGATRSIAQMISYEINFFMLMIMLLIFYHSYQMNTFFMFNKLWVLVGLNIIFTIWVIICIAEVNRSPFDFAEGESELVSGFNVEYSGGLFALIFLSEYTNMILLSYLSTILLTGKTYSLPSLWFFLTMTFLLLWVRGTFPRFRYDFLMKMNWKTLLPMTTLFIIPVSLFTFL</sequence>
<dbReference type="GO" id="GO:0005743">
    <property type="term" value="C:mitochondrial inner membrane"/>
    <property type="evidence" value="ECO:0007669"/>
    <property type="project" value="UniProtKB-SubCell"/>
</dbReference>
<dbReference type="EMBL" id="MN052921">
    <property type="protein sequence ID" value="QDP17890.1"/>
    <property type="molecule type" value="Genomic_DNA"/>
</dbReference>
<evidence type="ECO:0000256" key="8">
    <source>
        <dbReference type="ARBA" id="ARBA00023075"/>
    </source>
</evidence>
<evidence type="ECO:0000313" key="13">
    <source>
        <dbReference type="EMBL" id="QDP17890.1"/>
    </source>
</evidence>
<accession>A0A516IMB3</accession>
<feature type="transmembrane region" description="Helical" evidence="12">
    <location>
        <begin position="141"/>
        <end position="159"/>
    </location>
</feature>
<dbReference type="AlphaFoldDB" id="A0A516IMB3"/>
<gene>
    <name evidence="13" type="primary">nad1</name>
</gene>
<organism evidence="13">
    <name type="scientific">Parachtes teruelis</name>
    <dbReference type="NCBI Taxonomy" id="1110494"/>
    <lineage>
        <taxon>Eukaryota</taxon>
        <taxon>Metazoa</taxon>
        <taxon>Ecdysozoa</taxon>
        <taxon>Arthropoda</taxon>
        <taxon>Chelicerata</taxon>
        <taxon>Arachnida</taxon>
        <taxon>Araneae</taxon>
        <taxon>Araneomorphae</taxon>
        <taxon>Haplogynae</taxon>
        <taxon>Dysderoidea</taxon>
        <taxon>Dysderidae</taxon>
        <taxon>Parachtes</taxon>
    </lineage>
</organism>
<evidence type="ECO:0000256" key="7">
    <source>
        <dbReference type="ARBA" id="ARBA00022989"/>
    </source>
</evidence>
<feature type="transmembrane region" description="Helical" evidence="12">
    <location>
        <begin position="171"/>
        <end position="192"/>
    </location>
</feature>
<feature type="transmembrane region" description="Helical" evidence="12">
    <location>
        <begin position="283"/>
        <end position="299"/>
    </location>
</feature>
<keyword evidence="6 10" id="KW-0812">Transmembrane</keyword>
<evidence type="ECO:0000256" key="3">
    <source>
        <dbReference type="ARBA" id="ARBA00010535"/>
    </source>
</evidence>
<evidence type="ECO:0000256" key="12">
    <source>
        <dbReference type="SAM" id="Phobius"/>
    </source>
</evidence>
<keyword evidence="5" id="KW-0813">Transport</keyword>